<keyword evidence="4 7" id="KW-0812">Transmembrane</keyword>
<comment type="subcellular location">
    <subcellularLocation>
        <location evidence="1">Cell membrane</location>
        <topology evidence="1">Multi-pass membrane protein</topology>
    </subcellularLocation>
</comment>
<dbReference type="Proteomes" id="UP000552097">
    <property type="component" value="Unassembled WGS sequence"/>
</dbReference>
<dbReference type="Pfam" id="PF07690">
    <property type="entry name" value="MFS_1"/>
    <property type="match status" value="1"/>
</dbReference>
<evidence type="ECO:0000256" key="3">
    <source>
        <dbReference type="ARBA" id="ARBA00022475"/>
    </source>
</evidence>
<feature type="transmembrane region" description="Helical" evidence="7">
    <location>
        <begin position="203"/>
        <end position="220"/>
    </location>
</feature>
<name>A0A7W9HEL1_9PSEU</name>
<feature type="transmembrane region" description="Helical" evidence="7">
    <location>
        <begin position="444"/>
        <end position="468"/>
    </location>
</feature>
<dbReference type="RefSeq" id="WP_184915903.1">
    <property type="nucleotide sequence ID" value="NZ_JACHMO010000001.1"/>
</dbReference>
<reference evidence="9 10" key="1">
    <citation type="submission" date="2020-08" db="EMBL/GenBank/DDBJ databases">
        <title>Sequencing the genomes of 1000 actinobacteria strains.</title>
        <authorList>
            <person name="Klenk H.-P."/>
        </authorList>
    </citation>
    <scope>NUCLEOTIDE SEQUENCE [LARGE SCALE GENOMIC DNA]</scope>
    <source>
        <strain evidence="9 10">DSM 45486</strain>
    </source>
</reference>
<evidence type="ECO:0000256" key="5">
    <source>
        <dbReference type="ARBA" id="ARBA00022989"/>
    </source>
</evidence>
<dbReference type="GO" id="GO:0022857">
    <property type="term" value="F:transmembrane transporter activity"/>
    <property type="evidence" value="ECO:0007669"/>
    <property type="project" value="InterPro"/>
</dbReference>
<keyword evidence="5 7" id="KW-1133">Transmembrane helix</keyword>
<evidence type="ECO:0000313" key="10">
    <source>
        <dbReference type="Proteomes" id="UP000552097"/>
    </source>
</evidence>
<dbReference type="GO" id="GO:0005886">
    <property type="term" value="C:plasma membrane"/>
    <property type="evidence" value="ECO:0007669"/>
    <property type="project" value="UniProtKB-SubCell"/>
</dbReference>
<dbReference type="SUPFAM" id="SSF103473">
    <property type="entry name" value="MFS general substrate transporter"/>
    <property type="match status" value="1"/>
</dbReference>
<keyword evidence="10" id="KW-1185">Reference proteome</keyword>
<feature type="domain" description="Major facilitator superfamily (MFS) profile" evidence="8">
    <location>
        <begin position="17"/>
        <end position="471"/>
    </location>
</feature>
<gene>
    <name evidence="9" type="ORF">F4560_000621</name>
</gene>
<organism evidence="9 10">
    <name type="scientific">Saccharothrix ecbatanensis</name>
    <dbReference type="NCBI Taxonomy" id="1105145"/>
    <lineage>
        <taxon>Bacteria</taxon>
        <taxon>Bacillati</taxon>
        <taxon>Actinomycetota</taxon>
        <taxon>Actinomycetes</taxon>
        <taxon>Pseudonocardiales</taxon>
        <taxon>Pseudonocardiaceae</taxon>
        <taxon>Saccharothrix</taxon>
    </lineage>
</organism>
<dbReference type="PANTHER" id="PTHR42718">
    <property type="entry name" value="MAJOR FACILITATOR SUPERFAMILY MULTIDRUG TRANSPORTER MFSC"/>
    <property type="match status" value="1"/>
</dbReference>
<dbReference type="InterPro" id="IPR036259">
    <property type="entry name" value="MFS_trans_sf"/>
</dbReference>
<dbReference type="InterPro" id="IPR011701">
    <property type="entry name" value="MFS"/>
</dbReference>
<feature type="transmembrane region" description="Helical" evidence="7">
    <location>
        <begin position="108"/>
        <end position="129"/>
    </location>
</feature>
<dbReference type="CDD" id="cd17321">
    <property type="entry name" value="MFS_MMR_MDR_like"/>
    <property type="match status" value="1"/>
</dbReference>
<feature type="transmembrane region" description="Helical" evidence="7">
    <location>
        <begin position="141"/>
        <end position="161"/>
    </location>
</feature>
<comment type="caution">
    <text evidence="9">The sequence shown here is derived from an EMBL/GenBank/DDBJ whole genome shotgun (WGS) entry which is preliminary data.</text>
</comment>
<accession>A0A7W9HEL1</accession>
<feature type="transmembrane region" description="Helical" evidence="7">
    <location>
        <begin position="83"/>
        <end position="102"/>
    </location>
</feature>
<evidence type="ECO:0000256" key="2">
    <source>
        <dbReference type="ARBA" id="ARBA00022448"/>
    </source>
</evidence>
<feature type="transmembrane region" description="Helical" evidence="7">
    <location>
        <begin position="226"/>
        <end position="249"/>
    </location>
</feature>
<dbReference type="PROSITE" id="PS50850">
    <property type="entry name" value="MFS"/>
    <property type="match status" value="1"/>
</dbReference>
<feature type="transmembrane region" description="Helical" evidence="7">
    <location>
        <begin position="167"/>
        <end position="191"/>
    </location>
</feature>
<keyword evidence="2" id="KW-0813">Transport</keyword>
<feature type="transmembrane region" description="Helical" evidence="7">
    <location>
        <begin position="270"/>
        <end position="291"/>
    </location>
</feature>
<dbReference type="AlphaFoldDB" id="A0A7W9HEL1"/>
<evidence type="ECO:0000313" key="9">
    <source>
        <dbReference type="EMBL" id="MBB5800853.1"/>
    </source>
</evidence>
<evidence type="ECO:0000256" key="6">
    <source>
        <dbReference type="ARBA" id="ARBA00023136"/>
    </source>
</evidence>
<evidence type="ECO:0000259" key="8">
    <source>
        <dbReference type="PROSITE" id="PS50850"/>
    </source>
</evidence>
<dbReference type="PANTHER" id="PTHR42718:SF47">
    <property type="entry name" value="METHYL VIOLOGEN RESISTANCE PROTEIN SMVA"/>
    <property type="match status" value="1"/>
</dbReference>
<feature type="transmembrane region" description="Helical" evidence="7">
    <location>
        <begin position="360"/>
        <end position="386"/>
    </location>
</feature>
<feature type="transmembrane region" description="Helical" evidence="7">
    <location>
        <begin position="12"/>
        <end position="38"/>
    </location>
</feature>
<feature type="transmembrane region" description="Helical" evidence="7">
    <location>
        <begin position="407"/>
        <end position="424"/>
    </location>
</feature>
<evidence type="ECO:0000256" key="7">
    <source>
        <dbReference type="SAM" id="Phobius"/>
    </source>
</evidence>
<evidence type="ECO:0000256" key="4">
    <source>
        <dbReference type="ARBA" id="ARBA00022692"/>
    </source>
</evidence>
<proteinExistence type="predicted"/>
<protein>
    <submittedName>
        <fullName evidence="9">DHA2 family multidrug resistance protein-like MFS transporter</fullName>
    </submittedName>
</protein>
<dbReference type="Gene3D" id="1.20.1250.20">
    <property type="entry name" value="MFS general substrate transporter like domains"/>
    <property type="match status" value="1"/>
</dbReference>
<dbReference type="InterPro" id="IPR020846">
    <property type="entry name" value="MFS_dom"/>
</dbReference>
<dbReference type="EMBL" id="JACHMO010000001">
    <property type="protein sequence ID" value="MBB5800853.1"/>
    <property type="molecule type" value="Genomic_DNA"/>
</dbReference>
<feature type="transmembrane region" description="Helical" evidence="7">
    <location>
        <begin position="53"/>
        <end position="71"/>
    </location>
</feature>
<evidence type="ECO:0000256" key="1">
    <source>
        <dbReference type="ARBA" id="ARBA00004651"/>
    </source>
</evidence>
<feature type="transmembrane region" description="Helical" evidence="7">
    <location>
        <begin position="306"/>
        <end position="328"/>
    </location>
</feature>
<sequence>MTSRSVVPHASIRTWLGLAVLALPTLLLSMDVTVLYLATPHLAASLRPTATELLWITDSYGFLIASFLVVMGNLGDRIGRRRLLLIGATAFALGSVVAAYAPTPTTLIVARALLGVAGSTMMPSTLALISTMFRDATQRGTAIGIWAACLSGGVALGPVVGGALLESWWWGSVFLIAVPVMGLMLVTAPWVLPEHRDPAPGRIDLAGVALSLATVLPTIYGVKHLFAGHAVATGVASIGVGAGFGVLFVRRQLVTADPLIDVRLFGERRFRAAMIVMTAGISVTAGVYLFVTQYLQQVVGLSPLRAGLWLLPSSGAMVVTSVLAPVLARRFAAGRIVGVSLLIAAVGFVILTRLTATSGVALVVLGIVVVYLGQGPIMALSTDLIVGSAPPRKAGAASALSETGTELGLALGVAVLGSIGAAVYRARVDGRIPDTLPPAAVDAAFTSGLVTIAAIAAAVSAVLALVAWRAA</sequence>
<feature type="transmembrane region" description="Helical" evidence="7">
    <location>
        <begin position="335"/>
        <end position="354"/>
    </location>
</feature>
<keyword evidence="3" id="KW-1003">Cell membrane</keyword>
<dbReference type="Gene3D" id="1.20.1720.10">
    <property type="entry name" value="Multidrug resistance protein D"/>
    <property type="match status" value="1"/>
</dbReference>
<keyword evidence="6 7" id="KW-0472">Membrane</keyword>